<evidence type="ECO:0000313" key="2">
    <source>
        <dbReference type="EMBL" id="PKY00046.1"/>
    </source>
</evidence>
<feature type="chain" id="PRO_5014190571" description="Lysine-specific metallo-endopeptidase domain-containing protein" evidence="1">
    <location>
        <begin position="20"/>
        <end position="308"/>
    </location>
</feature>
<name>A0A2I1CQZ6_ASPC2</name>
<evidence type="ECO:0000313" key="3">
    <source>
        <dbReference type="Proteomes" id="UP000234254"/>
    </source>
</evidence>
<organism evidence="2 3">
    <name type="scientific">Aspergillus campestris (strain IBT 28561)</name>
    <dbReference type="NCBI Taxonomy" id="1392248"/>
    <lineage>
        <taxon>Eukaryota</taxon>
        <taxon>Fungi</taxon>
        <taxon>Dikarya</taxon>
        <taxon>Ascomycota</taxon>
        <taxon>Pezizomycotina</taxon>
        <taxon>Eurotiomycetes</taxon>
        <taxon>Eurotiomycetidae</taxon>
        <taxon>Eurotiales</taxon>
        <taxon>Aspergillaceae</taxon>
        <taxon>Aspergillus</taxon>
        <taxon>Aspergillus subgen. Circumdati</taxon>
    </lineage>
</organism>
<dbReference type="RefSeq" id="XP_024688640.1">
    <property type="nucleotide sequence ID" value="XM_024836214.1"/>
</dbReference>
<dbReference type="GO" id="GO:0008237">
    <property type="term" value="F:metallopeptidase activity"/>
    <property type="evidence" value="ECO:0007669"/>
    <property type="project" value="InterPro"/>
</dbReference>
<dbReference type="InterPro" id="IPR024079">
    <property type="entry name" value="MetalloPept_cat_dom_sf"/>
</dbReference>
<sequence length="308" mass="34385">MRFLKALSCLLGLAGLASAGEGWKLDESCKTDAIGSMVTDAIQSAFNMASDELDAIDKALNNEDLGENGENIRNVLKWMFMKDGEEPNGNRLGLLRTNLRRLLRAREEITDGDPDDQTIVVYCGLDRFEEREDGLWYDKDIDDVLEKDESFGACKGAEPTVAYVLVSPGNTPSQLQLCPWFIEWMQGINIKNVHKVDKKSVFWKILSKGLVKMKAVLTPMDVASLLDKVILHELTHTRNAGESDDVDGPSFKTVKYTWKRCRELAREGPDDVQRESQVNADSIALAGSAIRFIKEGNEVKEDGSIVKR</sequence>
<dbReference type="OrthoDB" id="5357372at2759"/>
<dbReference type="AlphaFoldDB" id="A0A2I1CQZ6"/>
<evidence type="ECO:0008006" key="4">
    <source>
        <dbReference type="Google" id="ProtNLM"/>
    </source>
</evidence>
<comment type="caution">
    <text evidence="2">The sequence shown here is derived from an EMBL/GenBank/DDBJ whole genome shotgun (WGS) entry which is preliminary data.</text>
</comment>
<reference evidence="2" key="1">
    <citation type="submission" date="2016-12" db="EMBL/GenBank/DDBJ databases">
        <title>The genomes of Aspergillus section Nigri reveals drivers in fungal speciation.</title>
        <authorList>
            <consortium name="DOE Joint Genome Institute"/>
            <person name="Vesth T.C."/>
            <person name="Nybo J."/>
            <person name="Theobald S."/>
            <person name="Brandl J."/>
            <person name="Frisvad J.C."/>
            <person name="Nielsen K.F."/>
            <person name="Lyhne E.K."/>
            <person name="Kogle M.E."/>
            <person name="Kuo A."/>
            <person name="Riley R."/>
            <person name="Clum A."/>
            <person name="Nolan M."/>
            <person name="Lipzen A."/>
            <person name="Salamov A."/>
            <person name="Henrissat B."/>
            <person name="Wiebenga A."/>
            <person name="De vries R.P."/>
            <person name="Grigoriev I.V."/>
            <person name="Mortensen U.H."/>
            <person name="Andersen M.R."/>
            <person name="Baker S.E."/>
        </authorList>
    </citation>
    <scope>NUCLEOTIDE SEQUENCE</scope>
    <source>
        <strain evidence="2">IBT 28561</strain>
    </source>
</reference>
<dbReference type="GeneID" id="36543738"/>
<dbReference type="VEuPathDB" id="FungiDB:P168DRAFT_285561"/>
<gene>
    <name evidence="2" type="ORF">P168DRAFT_285561</name>
</gene>
<dbReference type="Gene3D" id="3.40.390.10">
    <property type="entry name" value="Collagenase (Catalytic Domain)"/>
    <property type="match status" value="1"/>
</dbReference>
<dbReference type="Proteomes" id="UP000234254">
    <property type="component" value="Unassembled WGS sequence"/>
</dbReference>
<dbReference type="EMBL" id="MSFM01000016">
    <property type="protein sequence ID" value="PKY00046.1"/>
    <property type="molecule type" value="Genomic_DNA"/>
</dbReference>
<keyword evidence="3" id="KW-1185">Reference proteome</keyword>
<accession>A0A2I1CQZ6</accession>
<keyword evidence="1" id="KW-0732">Signal</keyword>
<evidence type="ECO:0000256" key="1">
    <source>
        <dbReference type="SAM" id="SignalP"/>
    </source>
</evidence>
<feature type="signal peptide" evidence="1">
    <location>
        <begin position="1"/>
        <end position="19"/>
    </location>
</feature>
<proteinExistence type="predicted"/>
<protein>
    <recommendedName>
        <fullName evidence="4">Lysine-specific metallo-endopeptidase domain-containing protein</fullName>
    </recommendedName>
</protein>